<reference evidence="2 3" key="2">
    <citation type="submission" date="2018-06" db="EMBL/GenBank/DDBJ databases">
        <title>Metagenomic assembly of (sub)arctic Cyanobacteria and their associated microbiome from non-axenic cultures.</title>
        <authorList>
            <person name="Baurain D."/>
        </authorList>
    </citation>
    <scope>NUCLEOTIDE SEQUENCE [LARGE SCALE GENOMIC DNA]</scope>
    <source>
        <strain evidence="2">ULC066bin1</strain>
    </source>
</reference>
<feature type="transmembrane region" description="Helical" evidence="1">
    <location>
        <begin position="20"/>
        <end position="40"/>
    </location>
</feature>
<accession>A0A2W4W7X3</accession>
<keyword evidence="1" id="KW-0472">Membrane</keyword>
<keyword evidence="1" id="KW-0812">Transmembrane</keyword>
<dbReference type="AlphaFoldDB" id="A0A2W4W7X3"/>
<sequence>MQTSLELLLKWVNFKSSISALYALLAIDYVAFTIILRTILKPNIVSTAITDRTNHNKNFESFAKQSFQNFYWFGFWRKAL</sequence>
<gene>
    <name evidence="2" type="ORF">DCF19_11605</name>
</gene>
<proteinExistence type="predicted"/>
<name>A0A2W4W7X3_9CYAN</name>
<evidence type="ECO:0000313" key="2">
    <source>
        <dbReference type="EMBL" id="PZO40540.1"/>
    </source>
</evidence>
<dbReference type="EMBL" id="QBML01000014">
    <property type="protein sequence ID" value="PZO40540.1"/>
    <property type="molecule type" value="Genomic_DNA"/>
</dbReference>
<reference evidence="2 3" key="1">
    <citation type="submission" date="2018-04" db="EMBL/GenBank/DDBJ databases">
        <authorList>
            <person name="Go L.Y."/>
            <person name="Mitchell J.A."/>
        </authorList>
    </citation>
    <scope>NUCLEOTIDE SEQUENCE [LARGE SCALE GENOMIC DNA]</scope>
    <source>
        <strain evidence="2">ULC066bin1</strain>
    </source>
</reference>
<evidence type="ECO:0000256" key="1">
    <source>
        <dbReference type="SAM" id="Phobius"/>
    </source>
</evidence>
<protein>
    <submittedName>
        <fullName evidence="2">Uncharacterized protein</fullName>
    </submittedName>
</protein>
<dbReference type="Proteomes" id="UP000249467">
    <property type="component" value="Unassembled WGS sequence"/>
</dbReference>
<evidence type="ECO:0000313" key="3">
    <source>
        <dbReference type="Proteomes" id="UP000249467"/>
    </source>
</evidence>
<organism evidence="2 3">
    <name type="scientific">Pseudanabaena frigida</name>
    <dbReference type="NCBI Taxonomy" id="945775"/>
    <lineage>
        <taxon>Bacteria</taxon>
        <taxon>Bacillati</taxon>
        <taxon>Cyanobacteriota</taxon>
        <taxon>Cyanophyceae</taxon>
        <taxon>Pseudanabaenales</taxon>
        <taxon>Pseudanabaenaceae</taxon>
        <taxon>Pseudanabaena</taxon>
    </lineage>
</organism>
<keyword evidence="1" id="KW-1133">Transmembrane helix</keyword>
<comment type="caution">
    <text evidence="2">The sequence shown here is derived from an EMBL/GenBank/DDBJ whole genome shotgun (WGS) entry which is preliminary data.</text>
</comment>